<evidence type="ECO:0000313" key="2">
    <source>
        <dbReference type="EMBL" id="MSS85390.1"/>
    </source>
</evidence>
<protein>
    <submittedName>
        <fullName evidence="2">Uncharacterized protein</fullName>
    </submittedName>
</protein>
<evidence type="ECO:0000256" key="1">
    <source>
        <dbReference type="SAM" id="Phobius"/>
    </source>
</evidence>
<dbReference type="RefSeq" id="WP_206192698.1">
    <property type="nucleotide sequence ID" value="NZ_VULO01000016.1"/>
</dbReference>
<sequence length="159" mass="17999">MRWGAVYHAVARHGVGTSRLIVYSPVSSERERFWARLASAFVPAALSMGLLLWLVLIAVGASPEASAVGIVLVGVSAGVFLWWKARPLRGRVAMAWSSRFVFWPRRDDEDREEMITTLSLLMERATEDLRHGRITRSVYDRVWMAVYEETHALSPARDK</sequence>
<proteinExistence type="predicted"/>
<dbReference type="InterPro" id="IPR046719">
    <property type="entry name" value="DUF6611"/>
</dbReference>
<dbReference type="EMBL" id="VULO01000016">
    <property type="protein sequence ID" value="MSS85390.1"/>
    <property type="molecule type" value="Genomic_DNA"/>
</dbReference>
<comment type="caution">
    <text evidence="2">The sequence shown here is derived from an EMBL/GenBank/DDBJ whole genome shotgun (WGS) entry which is preliminary data.</text>
</comment>
<gene>
    <name evidence="2" type="ORF">FYJ24_11655</name>
</gene>
<dbReference type="Proteomes" id="UP000470875">
    <property type="component" value="Unassembled WGS sequence"/>
</dbReference>
<reference evidence="2 3" key="1">
    <citation type="submission" date="2019-08" db="EMBL/GenBank/DDBJ databases">
        <title>In-depth cultivation of the pig gut microbiome towards novel bacterial diversity and tailored functional studies.</title>
        <authorList>
            <person name="Wylensek D."/>
            <person name="Hitch T.C.A."/>
            <person name="Clavel T."/>
        </authorList>
    </citation>
    <scope>NUCLEOTIDE SEQUENCE [LARGE SCALE GENOMIC DNA]</scope>
    <source>
        <strain evidence="2 3">WB03_NA08</strain>
    </source>
</reference>
<evidence type="ECO:0000313" key="3">
    <source>
        <dbReference type="Proteomes" id="UP000470875"/>
    </source>
</evidence>
<dbReference type="Pfam" id="PF20315">
    <property type="entry name" value="DUF6611"/>
    <property type="match status" value="1"/>
</dbReference>
<organism evidence="2 3">
    <name type="scientific">Scrofimicrobium canadense</name>
    <dbReference type="NCBI Taxonomy" id="2652290"/>
    <lineage>
        <taxon>Bacteria</taxon>
        <taxon>Bacillati</taxon>
        <taxon>Actinomycetota</taxon>
        <taxon>Actinomycetes</taxon>
        <taxon>Actinomycetales</taxon>
        <taxon>Actinomycetaceae</taxon>
        <taxon>Scrofimicrobium</taxon>
    </lineage>
</organism>
<dbReference type="AlphaFoldDB" id="A0A6N7VWL3"/>
<feature type="transmembrane region" description="Helical" evidence="1">
    <location>
        <begin position="65"/>
        <end position="83"/>
    </location>
</feature>
<keyword evidence="1" id="KW-0812">Transmembrane</keyword>
<name>A0A6N7VWL3_9ACTO</name>
<feature type="transmembrane region" description="Helical" evidence="1">
    <location>
        <begin position="37"/>
        <end position="59"/>
    </location>
</feature>
<keyword evidence="3" id="KW-1185">Reference proteome</keyword>
<accession>A0A6N7VWL3</accession>
<keyword evidence="1" id="KW-1133">Transmembrane helix</keyword>
<keyword evidence="1" id="KW-0472">Membrane</keyword>